<dbReference type="EMBL" id="CP035492">
    <property type="protein sequence ID" value="QAY66647.1"/>
    <property type="molecule type" value="Genomic_DNA"/>
</dbReference>
<name>A0A4P6F0W2_9BACL</name>
<dbReference type="RefSeq" id="WP_129440435.1">
    <property type="nucleotide sequence ID" value="NZ_CP035492.1"/>
</dbReference>
<proteinExistence type="predicted"/>
<dbReference type="KEGG" id="pprt:ET464_09755"/>
<dbReference type="OrthoDB" id="2678890at2"/>
<sequence length="100" mass="11014">METFIITAIEIQFAGQTRRLAFTSAELVIVTDYGSALWYLDVNHIEDTELLQWFADSENILVHVTAGSGSGAIFEGTGYFHPNVKHQGAAIRGEGELLSR</sequence>
<keyword evidence="2" id="KW-1185">Reference proteome</keyword>
<accession>A0A4P6F0W2</accession>
<dbReference type="Proteomes" id="UP000293568">
    <property type="component" value="Chromosome"/>
</dbReference>
<protein>
    <submittedName>
        <fullName evidence="1">Uncharacterized protein</fullName>
    </submittedName>
</protein>
<organism evidence="1 2">
    <name type="scientific">Paenibacillus protaetiae</name>
    <dbReference type="NCBI Taxonomy" id="2509456"/>
    <lineage>
        <taxon>Bacteria</taxon>
        <taxon>Bacillati</taxon>
        <taxon>Bacillota</taxon>
        <taxon>Bacilli</taxon>
        <taxon>Bacillales</taxon>
        <taxon>Paenibacillaceae</taxon>
        <taxon>Paenibacillus</taxon>
    </lineage>
</organism>
<gene>
    <name evidence="1" type="ORF">ET464_09755</name>
</gene>
<reference evidence="1 2" key="1">
    <citation type="submission" date="2019-01" db="EMBL/GenBank/DDBJ databases">
        <title>Genome sequencing of strain FW100M-2.</title>
        <authorList>
            <person name="Heo J."/>
            <person name="Kim S.-J."/>
            <person name="Kim J.-S."/>
            <person name="Hong S.-B."/>
            <person name="Kwon S.-W."/>
        </authorList>
    </citation>
    <scope>NUCLEOTIDE SEQUENCE [LARGE SCALE GENOMIC DNA]</scope>
    <source>
        <strain evidence="1 2">FW100M-2</strain>
    </source>
</reference>
<dbReference type="AlphaFoldDB" id="A0A4P6F0W2"/>
<evidence type="ECO:0000313" key="2">
    <source>
        <dbReference type="Proteomes" id="UP000293568"/>
    </source>
</evidence>
<evidence type="ECO:0000313" key="1">
    <source>
        <dbReference type="EMBL" id="QAY66647.1"/>
    </source>
</evidence>